<feature type="compositionally biased region" description="Low complexity" evidence="1">
    <location>
        <begin position="18"/>
        <end position="60"/>
    </location>
</feature>
<accession>A0A3R8LMC8</accession>
<evidence type="ECO:0000313" key="3">
    <source>
        <dbReference type="Proteomes" id="UP000270261"/>
    </source>
</evidence>
<reference evidence="2 3" key="1">
    <citation type="submission" date="2018-11" db="EMBL/GenBank/DDBJ databases">
        <title>Genome sequencing of Lautropia sp. KCOM 2505 (= ChDC F240).</title>
        <authorList>
            <person name="Kook J.-K."/>
            <person name="Park S.-N."/>
            <person name="Lim Y.K."/>
        </authorList>
    </citation>
    <scope>NUCLEOTIDE SEQUENCE [LARGE SCALE GENOMIC DNA]</scope>
    <source>
        <strain evidence="2 3">KCOM 2505</strain>
    </source>
</reference>
<feature type="compositionally biased region" description="Low complexity" evidence="1">
    <location>
        <begin position="95"/>
        <end position="135"/>
    </location>
</feature>
<proteinExistence type="predicted"/>
<name>A0A3R8LMC8_9BURK</name>
<dbReference type="EMBL" id="RRUE01000002">
    <property type="protein sequence ID" value="RRN44316.1"/>
    <property type="molecule type" value="Genomic_DNA"/>
</dbReference>
<feature type="region of interest" description="Disordered" evidence="1">
    <location>
        <begin position="1"/>
        <end position="254"/>
    </location>
</feature>
<feature type="compositionally biased region" description="Polar residues" evidence="1">
    <location>
        <begin position="78"/>
        <end position="94"/>
    </location>
</feature>
<dbReference type="OrthoDB" id="9140242at2"/>
<gene>
    <name evidence="2" type="ORF">EHV23_13420</name>
</gene>
<evidence type="ECO:0000256" key="1">
    <source>
        <dbReference type="SAM" id="MobiDB-lite"/>
    </source>
</evidence>
<organism evidence="2 3">
    <name type="scientific">Lautropia dentalis</name>
    <dbReference type="NCBI Taxonomy" id="2490857"/>
    <lineage>
        <taxon>Bacteria</taxon>
        <taxon>Pseudomonadati</taxon>
        <taxon>Pseudomonadota</taxon>
        <taxon>Betaproteobacteria</taxon>
        <taxon>Burkholderiales</taxon>
        <taxon>Burkholderiaceae</taxon>
        <taxon>Lautropia</taxon>
    </lineage>
</organism>
<feature type="compositionally biased region" description="Low complexity" evidence="1">
    <location>
        <begin position="206"/>
        <end position="247"/>
    </location>
</feature>
<sequence length="542" mass="54816">MNGQSRRSSGSSDREEGTSTVPAGSSGQSARGSGDSGSSHASGTASGTSSPASASGQTAGRSAASSYMGVTDAPADDTASTSSGDGESTTVAQNDSADTGSSDSSGGESSASESSSRGSDRTSSGSHASGSTSGSGTSGSGTSGRGTSDSGASSSGTSDSAGHADSSSGTGGASRPLYTPTTSPSFGSGNTSGDDATDAGQGGETSSGSSDDADGQDGSTSDSSATSDGSGSSSGSSSSEGGSSTDGELPAGTTSNVLDKVESAMNESGDKFEQTLGDLHDNYDQYSKPDAAGESVCATPDAMIKHQTESQGYLANVNPSWTWSHAGHANSALGGWDHWPADERGHLTEFKDVPGKWNRLMPWFVISRVSGSHVAADIEVRNMAVYWFPKKDKQWHLLAANLQPDAAICTPDDVNMSRCKSTFSGKASTGTQNAIHGWFTHVEVPDGAQAISVAVEARLVKGGPALMTVAGDYYPPDTVSLGGKFVPGAASSAPQRLKDNGEWTVVTMTTLTDQTKDDTGISRDMLMKRSPQCKNPARYYRP</sequence>
<keyword evidence="3" id="KW-1185">Reference proteome</keyword>
<dbReference type="AlphaFoldDB" id="A0A3R8LMC8"/>
<comment type="caution">
    <text evidence="2">The sequence shown here is derived from an EMBL/GenBank/DDBJ whole genome shotgun (WGS) entry which is preliminary data.</text>
</comment>
<feature type="compositionally biased region" description="Polar residues" evidence="1">
    <location>
        <begin position="179"/>
        <end position="194"/>
    </location>
</feature>
<feature type="compositionally biased region" description="Low complexity" evidence="1">
    <location>
        <begin position="145"/>
        <end position="168"/>
    </location>
</feature>
<dbReference type="RefSeq" id="WP_125096511.1">
    <property type="nucleotide sequence ID" value="NZ_RRUE01000002.1"/>
</dbReference>
<evidence type="ECO:0000313" key="2">
    <source>
        <dbReference type="EMBL" id="RRN44316.1"/>
    </source>
</evidence>
<protein>
    <submittedName>
        <fullName evidence="2">Uncharacterized protein</fullName>
    </submittedName>
</protein>
<feature type="compositionally biased region" description="Low complexity" evidence="1">
    <location>
        <begin position="1"/>
        <end position="11"/>
    </location>
</feature>
<dbReference type="Proteomes" id="UP000270261">
    <property type="component" value="Unassembled WGS sequence"/>
</dbReference>